<dbReference type="Proteomes" id="UP000053660">
    <property type="component" value="Unassembled WGS sequence"/>
</dbReference>
<keyword evidence="2" id="KW-1185">Reference proteome</keyword>
<evidence type="ECO:0000313" key="2">
    <source>
        <dbReference type="Proteomes" id="UP000053660"/>
    </source>
</evidence>
<organism evidence="1 2">
    <name type="scientific">Oesophagostomum dentatum</name>
    <name type="common">Nodular worm</name>
    <dbReference type="NCBI Taxonomy" id="61180"/>
    <lineage>
        <taxon>Eukaryota</taxon>
        <taxon>Metazoa</taxon>
        <taxon>Ecdysozoa</taxon>
        <taxon>Nematoda</taxon>
        <taxon>Chromadorea</taxon>
        <taxon>Rhabditida</taxon>
        <taxon>Rhabditina</taxon>
        <taxon>Rhabditomorpha</taxon>
        <taxon>Strongyloidea</taxon>
        <taxon>Strongylidae</taxon>
        <taxon>Oesophagostomum</taxon>
    </lineage>
</organism>
<name>A0A0B1TND5_OESDE</name>
<dbReference type="AlphaFoldDB" id="A0A0B1TND5"/>
<protein>
    <submittedName>
        <fullName evidence="1">Uncharacterized protein</fullName>
    </submittedName>
</protein>
<evidence type="ECO:0000313" key="1">
    <source>
        <dbReference type="EMBL" id="KHJ97347.1"/>
    </source>
</evidence>
<sequence length="41" mass="4576">MVYDFAQRYKGLSHFAKGDFEAGFANLAKDLRVIANHSVTS</sequence>
<dbReference type="EMBL" id="KN549468">
    <property type="protein sequence ID" value="KHJ97347.1"/>
    <property type="molecule type" value="Genomic_DNA"/>
</dbReference>
<reference evidence="1 2" key="1">
    <citation type="submission" date="2014-03" db="EMBL/GenBank/DDBJ databases">
        <title>Draft genome of the hookworm Oesophagostomum dentatum.</title>
        <authorList>
            <person name="Mitreva M."/>
        </authorList>
    </citation>
    <scope>NUCLEOTIDE SEQUENCE [LARGE SCALE GENOMIC DNA]</scope>
    <source>
        <strain evidence="1 2">OD-Hann</strain>
    </source>
</reference>
<proteinExistence type="predicted"/>
<accession>A0A0B1TND5</accession>
<gene>
    <name evidence="1" type="ORF">OESDEN_02677</name>
</gene>